<dbReference type="Pfam" id="PF03564">
    <property type="entry name" value="DUF1759"/>
    <property type="match status" value="1"/>
</dbReference>
<accession>A0AAJ7SDX4</accession>
<evidence type="ECO:0000259" key="1">
    <source>
        <dbReference type="PROSITE" id="PS50175"/>
    </source>
</evidence>
<gene>
    <name evidence="4" type="primary">LOC100897879</name>
</gene>
<evidence type="ECO:0000313" key="4">
    <source>
        <dbReference type="RefSeq" id="XP_028966844.1"/>
    </source>
</evidence>
<dbReference type="InterPro" id="IPR001584">
    <property type="entry name" value="Integrase_cat-core"/>
</dbReference>
<dbReference type="Gene3D" id="3.30.70.270">
    <property type="match status" value="1"/>
</dbReference>
<dbReference type="PROSITE" id="PS50175">
    <property type="entry name" value="ASP_PROT_RETROV"/>
    <property type="match status" value="1"/>
</dbReference>
<dbReference type="GeneID" id="100897879"/>
<proteinExistence type="predicted"/>
<dbReference type="InterPro" id="IPR005312">
    <property type="entry name" value="DUF1759"/>
</dbReference>
<dbReference type="GO" id="GO:0071897">
    <property type="term" value="P:DNA biosynthetic process"/>
    <property type="evidence" value="ECO:0007669"/>
    <property type="project" value="UniProtKB-ARBA"/>
</dbReference>
<dbReference type="GO" id="GO:0015074">
    <property type="term" value="P:DNA integration"/>
    <property type="evidence" value="ECO:0007669"/>
    <property type="project" value="InterPro"/>
</dbReference>
<dbReference type="GO" id="GO:0003676">
    <property type="term" value="F:nucleic acid binding"/>
    <property type="evidence" value="ECO:0007669"/>
    <property type="project" value="InterPro"/>
</dbReference>
<dbReference type="PROSITE" id="PS50994">
    <property type="entry name" value="INTEGRASE"/>
    <property type="match status" value="1"/>
</dbReference>
<dbReference type="InterPro" id="IPR001995">
    <property type="entry name" value="Peptidase_A2_cat"/>
</dbReference>
<keyword evidence="3" id="KW-1185">Reference proteome</keyword>
<dbReference type="InterPro" id="IPR008042">
    <property type="entry name" value="Retrotrans_Pao"/>
</dbReference>
<name>A0AAJ7SDX4_9ACAR</name>
<feature type="domain" description="Peptidase A2" evidence="1">
    <location>
        <begin position="501"/>
        <end position="588"/>
    </location>
</feature>
<dbReference type="KEGG" id="goe:100897879"/>
<reference evidence="4" key="1">
    <citation type="submission" date="2025-08" db="UniProtKB">
        <authorList>
            <consortium name="RefSeq"/>
        </authorList>
    </citation>
    <scope>IDENTIFICATION</scope>
</reference>
<dbReference type="SUPFAM" id="SSF56672">
    <property type="entry name" value="DNA/RNA polymerases"/>
    <property type="match status" value="1"/>
</dbReference>
<feature type="domain" description="Integrase catalytic" evidence="2">
    <location>
        <begin position="1393"/>
        <end position="1580"/>
    </location>
</feature>
<dbReference type="Proteomes" id="UP000694867">
    <property type="component" value="Unplaced"/>
</dbReference>
<dbReference type="GO" id="GO:0006508">
    <property type="term" value="P:proteolysis"/>
    <property type="evidence" value="ECO:0007669"/>
    <property type="project" value="InterPro"/>
</dbReference>
<dbReference type="GO" id="GO:0004190">
    <property type="term" value="F:aspartic-type endopeptidase activity"/>
    <property type="evidence" value="ECO:0007669"/>
    <property type="project" value="InterPro"/>
</dbReference>
<dbReference type="Pfam" id="PF05380">
    <property type="entry name" value="Peptidase_A17"/>
    <property type="match status" value="1"/>
</dbReference>
<organism evidence="3 4">
    <name type="scientific">Galendromus occidentalis</name>
    <name type="common">western predatory mite</name>
    <dbReference type="NCBI Taxonomy" id="34638"/>
    <lineage>
        <taxon>Eukaryota</taxon>
        <taxon>Metazoa</taxon>
        <taxon>Ecdysozoa</taxon>
        <taxon>Arthropoda</taxon>
        <taxon>Chelicerata</taxon>
        <taxon>Arachnida</taxon>
        <taxon>Acari</taxon>
        <taxon>Parasitiformes</taxon>
        <taxon>Mesostigmata</taxon>
        <taxon>Gamasina</taxon>
        <taxon>Phytoseioidea</taxon>
        <taxon>Phytoseiidae</taxon>
        <taxon>Typhlodrominae</taxon>
        <taxon>Galendromus</taxon>
    </lineage>
</organism>
<dbReference type="InterPro" id="IPR043502">
    <property type="entry name" value="DNA/RNA_pol_sf"/>
</dbReference>
<dbReference type="Gene3D" id="3.30.420.10">
    <property type="entry name" value="Ribonuclease H-like superfamily/Ribonuclease H"/>
    <property type="match status" value="1"/>
</dbReference>
<dbReference type="GO" id="GO:0042575">
    <property type="term" value="C:DNA polymerase complex"/>
    <property type="evidence" value="ECO:0007669"/>
    <property type="project" value="UniProtKB-ARBA"/>
</dbReference>
<dbReference type="PANTHER" id="PTHR47331">
    <property type="entry name" value="PHD-TYPE DOMAIN-CONTAINING PROTEIN"/>
    <property type="match status" value="1"/>
</dbReference>
<evidence type="ECO:0000313" key="3">
    <source>
        <dbReference type="Proteomes" id="UP000694867"/>
    </source>
</evidence>
<dbReference type="InterPro" id="IPR043128">
    <property type="entry name" value="Rev_trsase/Diguanyl_cyclase"/>
</dbReference>
<dbReference type="InterPro" id="IPR036397">
    <property type="entry name" value="RNaseH_sf"/>
</dbReference>
<sequence>MAQAQEDLEASLTVAASERPLATQQEKTLLSDHLAIRRKLRTRFTRKLHELEEALKTIENRASRRSKVDREWLLVDEIFEQLKEENKIITPLLLKCAPEQFEAAAERAFDYEDAYFRVYFDVKALRAEETRSAEEQKVTDLSTSFAKLGNFNKHFKIPKFSGDYRKFREWWQIFDAHVHKKTLDPVEKYSYLKQSLVGPAAAEIAHLEFSADQYQVAMDTIEAKFGAPKDAEKEHVQQLQRLFQARDLHINDKLFKFISSLSQNVKALIALGKTYESLSTMVTPNVLNALPVQMRESFSRKNFENLAKADADNELKLLLEYLDREAAIKRACQTLDPQTDTNARGASYGRGFVNNPGNYQGARARHNSYRPGRDSVAFLAKDSEVDHSCLFCAGTKHESKACKKPLSVKERREVCERSNACFKCLHRNHHAKNCRVRNVKCDVCGRAHYPIICEKREADGEKVKAFSATVASGTVDSTSNEIKYFQTGLVWVLGRYRKKVFRFILDSGAERSYVSRKVTQALALDPIGRENLATLTIGGEISDYKNHDVYHLRLRGRFNSTSTVAIPAVEVPEIAKGEFPIMRDGRGLFPLADHGGSLETSTVDILVGQDALASLLKGEERIFDNKVVATSTIFGWVLSGRGEPEGELHQEQMVFLASSRFQPGTRRAGSELNLDTDLQLLWSTDILGIEPQSDTVDSTAEAELEKFFKNNIQRLNENRYMVSLPFNDKLRFLGDNENIARGSLSRFLRKARDKKDLLRSVDEEIQKYVQMGYAEPATPKKPGELVHYLPILPVIKRTATGQIAKVRVVKDAGARRKDEAALNDVLHCGANLLPDIIKVLLRFRKQEIAIVADIQKAFLQYKIHPDHRTFLRFFWPIGVSENPHAPIKELWSTVLDFGIVSSPFIHCAGLKYHIRQLKRDHPEKADLLEDIENHFYVDDLRWATNSAELGRRMEATAEIEGLQVNYGQTDFRFLGLGWDLGSDQLHIPVQAAVSTLRANQPTKRTLLKGTAQVFDPLGLIAPITIKAKTLIQRLWIAKRSWDEPLGGEELEAFSDFVSVLEQVNRVRVDRNTLSSPSAPRRTELHAFCDASLAAYGVVVYIRESRIRGPEVAWLAAKARVAPLRAEFTIHRLELISAVLAARLVQRVREYFNYHFDSIFFWSDNSPTLHWIRDAPSRWKPFVANRIREIQSLSDPSAWNYVASADNPADLLSRGVSVTEGEAMDMWLRGPPWLSRNGRPEKPHQLNELFDNELKVESEKSRSACLSARAAASEVDVFQNCDRVSSWSVVVNSTARILRWLAIVRGARERAASGAPVSTAEAMKAEEAIIKSIQKRHFDLEINSNCKEVPKERNDNAVRLLIRFFHEKRLYHVGGVAFTLNALRRKFYILSARRTTRSVLRDCVDHAGPIPFRNAMNEVCKGYILLFVCSATRAVHLELVPDMSTEQFLLSLRKFLNRFRSTTKIISDNGRSFVRAAKELKILFDHARAPRVQQHLVNQSITWEFITARAPWQGGWYERMVQTIKRPLRRILGKNTLSFRELEVVLSDVEALVNERPLTAIQTDPNEIRALSPAELVSANNLRVPLPEVECEPKDPSAYKSLVLSKRWMYYQSIMKSFRKRFKEEYLQYLRSAHLRTPVTRRSLQPGDICLLKDSDTSRNHWPLCRVLSLSGGERSDRLKRSCLIKLATGQTYSRPIQLLYPLEV</sequence>
<evidence type="ECO:0000259" key="2">
    <source>
        <dbReference type="PROSITE" id="PS50994"/>
    </source>
</evidence>
<dbReference type="Gene3D" id="3.10.10.10">
    <property type="entry name" value="HIV Type 1 Reverse Transcriptase, subunit A, domain 1"/>
    <property type="match status" value="1"/>
</dbReference>
<protein>
    <submittedName>
        <fullName evidence="4">LOW QUALITY PROTEIN: uncharacterized protein LOC100897879</fullName>
    </submittedName>
</protein>
<dbReference type="RefSeq" id="XP_028966844.1">
    <property type="nucleotide sequence ID" value="XM_029111011.1"/>
</dbReference>
<dbReference type="InterPro" id="IPR040676">
    <property type="entry name" value="DUF5641"/>
</dbReference>
<dbReference type="PANTHER" id="PTHR47331:SF8">
    <property type="match status" value="1"/>
</dbReference>
<dbReference type="InterPro" id="IPR012337">
    <property type="entry name" value="RNaseH-like_sf"/>
</dbReference>
<dbReference type="SUPFAM" id="SSF53098">
    <property type="entry name" value="Ribonuclease H-like"/>
    <property type="match status" value="1"/>
</dbReference>
<dbReference type="Pfam" id="PF18701">
    <property type="entry name" value="DUF5641"/>
    <property type="match status" value="1"/>
</dbReference>